<dbReference type="EMBL" id="CAJJDN010000134">
    <property type="protein sequence ID" value="CAD8121795.1"/>
    <property type="molecule type" value="Genomic_DNA"/>
</dbReference>
<dbReference type="Proteomes" id="UP000692954">
    <property type="component" value="Unassembled WGS sequence"/>
</dbReference>
<dbReference type="GO" id="GO:0003729">
    <property type="term" value="F:mRNA binding"/>
    <property type="evidence" value="ECO:0007669"/>
    <property type="project" value="TreeGrafter"/>
</dbReference>
<comment type="caution">
    <text evidence="2">The sequence shown here is derived from an EMBL/GenBank/DDBJ whole genome shotgun (WGS) entry which is preliminary data.</text>
</comment>
<protein>
    <recommendedName>
        <fullName evidence="1">YTH domain-containing protein</fullName>
    </recommendedName>
</protein>
<evidence type="ECO:0000259" key="1">
    <source>
        <dbReference type="PROSITE" id="PS50882"/>
    </source>
</evidence>
<reference evidence="2" key="1">
    <citation type="submission" date="2021-01" db="EMBL/GenBank/DDBJ databases">
        <authorList>
            <consortium name="Genoscope - CEA"/>
            <person name="William W."/>
        </authorList>
    </citation>
    <scope>NUCLEOTIDE SEQUENCE</scope>
</reference>
<dbReference type="PROSITE" id="PS50882">
    <property type="entry name" value="YTH"/>
    <property type="match status" value="1"/>
</dbReference>
<dbReference type="Pfam" id="PF04146">
    <property type="entry name" value="YTH"/>
    <property type="match status" value="1"/>
</dbReference>
<evidence type="ECO:0000313" key="2">
    <source>
        <dbReference type="EMBL" id="CAD8121795.1"/>
    </source>
</evidence>
<dbReference type="CDD" id="cd21134">
    <property type="entry name" value="YTH"/>
    <property type="match status" value="1"/>
</dbReference>
<organism evidence="2 3">
    <name type="scientific">Paramecium sonneborni</name>
    <dbReference type="NCBI Taxonomy" id="65129"/>
    <lineage>
        <taxon>Eukaryota</taxon>
        <taxon>Sar</taxon>
        <taxon>Alveolata</taxon>
        <taxon>Ciliophora</taxon>
        <taxon>Intramacronucleata</taxon>
        <taxon>Oligohymenophorea</taxon>
        <taxon>Peniculida</taxon>
        <taxon>Parameciidae</taxon>
        <taxon>Paramecium</taxon>
    </lineage>
</organism>
<keyword evidence="3" id="KW-1185">Reference proteome</keyword>
<dbReference type="GO" id="GO:0005737">
    <property type="term" value="C:cytoplasm"/>
    <property type="evidence" value="ECO:0007669"/>
    <property type="project" value="TreeGrafter"/>
</dbReference>
<dbReference type="PANTHER" id="PTHR12357">
    <property type="entry name" value="YTH YT521-B HOMOLOGY DOMAIN-CONTAINING"/>
    <property type="match status" value="1"/>
</dbReference>
<evidence type="ECO:0000313" key="3">
    <source>
        <dbReference type="Proteomes" id="UP000692954"/>
    </source>
</evidence>
<feature type="domain" description="YTH" evidence="1">
    <location>
        <begin position="40"/>
        <end position="171"/>
    </location>
</feature>
<dbReference type="PANTHER" id="PTHR12357:SF89">
    <property type="entry name" value="YTH DOMAIN-CONTAINING FAMILY PROTEIN"/>
    <property type="match status" value="1"/>
</dbReference>
<dbReference type="AlphaFoldDB" id="A0A8S1R2L4"/>
<proteinExistence type="predicted"/>
<sequence>MNQPQFQALPSYENLDMIRKTFQPLEHINFEHEFKNLENSKYFIIRTQGEDNVHRAMKYGIWTSSSRKNERLNEAFSQGDVYLFFTEINSLCFSGMAKLTSGFDPKSHFKYWLIENKWFGLFQIKWLYVKDLPFKLFENIKQIQKFEGSEETIKSVYDLIDCTELNLENGIKMVEIFKKEESKKSLFEDFTQLDKLENQSRQQRDSNPNFEKKFQELRSVFETIPYTFSAASYERRQQRKPQYGYYNYGYYQQPQYWQSNSGFYQQEHYQQYPYQQYQNKYQESNDHQNFNKKESQQPVNLEDKFEMQQNRKYKYDKKKRFNNRNNQQIEYVQKYQQETIVQQNI</sequence>
<dbReference type="InterPro" id="IPR045168">
    <property type="entry name" value="YTH_prot"/>
</dbReference>
<dbReference type="InterPro" id="IPR007275">
    <property type="entry name" value="YTH_domain"/>
</dbReference>
<gene>
    <name evidence="2" type="ORF">PSON_ATCC_30995.1.T1340097</name>
</gene>
<name>A0A8S1R2L4_9CILI</name>
<dbReference type="GO" id="GO:0061157">
    <property type="term" value="P:mRNA destabilization"/>
    <property type="evidence" value="ECO:0007669"/>
    <property type="project" value="TreeGrafter"/>
</dbReference>
<dbReference type="OrthoDB" id="306690at2759"/>
<accession>A0A8S1R2L4</accession>